<dbReference type="GO" id="GO:0008482">
    <property type="term" value="F:sulfite oxidase activity"/>
    <property type="evidence" value="ECO:0007669"/>
    <property type="project" value="TreeGrafter"/>
</dbReference>
<evidence type="ECO:0000313" key="3">
    <source>
        <dbReference type="Proteomes" id="UP000503447"/>
    </source>
</evidence>
<dbReference type="AlphaFoldDB" id="A0A6M5Z4K0"/>
<protein>
    <submittedName>
        <fullName evidence="2">Oxidoreductase, molybdopterin binding</fullName>
    </submittedName>
</protein>
<name>A0A6M5Z4K0_9BACT</name>
<dbReference type="Gene3D" id="2.60.40.650">
    <property type="match status" value="1"/>
</dbReference>
<organism evidence="2 3">
    <name type="scientific">Frigoriglobus tundricola</name>
    <dbReference type="NCBI Taxonomy" id="2774151"/>
    <lineage>
        <taxon>Bacteria</taxon>
        <taxon>Pseudomonadati</taxon>
        <taxon>Planctomycetota</taxon>
        <taxon>Planctomycetia</taxon>
        <taxon>Gemmatales</taxon>
        <taxon>Gemmataceae</taxon>
        <taxon>Frigoriglobus</taxon>
    </lineage>
</organism>
<dbReference type="RefSeq" id="WP_171475352.1">
    <property type="nucleotide sequence ID" value="NZ_CP053452.2"/>
</dbReference>
<dbReference type="Pfam" id="PF00174">
    <property type="entry name" value="Oxidored_molyb"/>
    <property type="match status" value="1"/>
</dbReference>
<dbReference type="KEGG" id="ftj:FTUN_8277"/>
<dbReference type="PROSITE" id="PS51318">
    <property type="entry name" value="TAT"/>
    <property type="match status" value="1"/>
</dbReference>
<dbReference type="Gene3D" id="3.90.420.10">
    <property type="entry name" value="Oxidoreductase, molybdopterin-binding domain"/>
    <property type="match status" value="1"/>
</dbReference>
<feature type="domain" description="Oxidoreductase molybdopterin-binding" evidence="1">
    <location>
        <begin position="142"/>
        <end position="245"/>
    </location>
</feature>
<dbReference type="InterPro" id="IPR006311">
    <property type="entry name" value="TAT_signal"/>
</dbReference>
<keyword evidence="3" id="KW-1185">Reference proteome</keyword>
<gene>
    <name evidence="2" type="ORF">FTUN_8277</name>
</gene>
<dbReference type="InterPro" id="IPR000572">
    <property type="entry name" value="OxRdtase_Mopterin-bd_dom"/>
</dbReference>
<evidence type="ECO:0000259" key="1">
    <source>
        <dbReference type="Pfam" id="PF00174"/>
    </source>
</evidence>
<dbReference type="PANTHER" id="PTHR19372">
    <property type="entry name" value="SULFITE REDUCTASE"/>
    <property type="match status" value="1"/>
</dbReference>
<dbReference type="GO" id="GO:0006790">
    <property type="term" value="P:sulfur compound metabolic process"/>
    <property type="evidence" value="ECO:0007669"/>
    <property type="project" value="TreeGrafter"/>
</dbReference>
<sequence>MSDAERDLAEHSELSRRFFLRCGAALAASSAAFTHAADSLPPELAPALEKLESYFTPQDKFGDVSRGTPVPHSLPLAKRKEAGLTRETWRLDIVSDPENPATLEKQFTRKDNTAIDFDTLLKLGVRNAVRFPKVMTCLNIGCPLGMGIWEGVPLRTLVWLTRPKENLRRVFYYGFHNDDPKQRFRSSLPVGRVLEDYDDLPPVIVCYKLNGEWLTPERGAPVRIVVPEHYGYKSVKWLTHVVLSNLSHANDTYGTQNNDVDSPIKTFAATLHAPDTAKANAPIPVTGYAQGGISGLSKVQVWVSPAGKGWAEDDPYFTTAPWTDATILEPPRKWGGELPGDAVPKDTMGFDAAGKPKVWPMRLAKAHWAALLPGLPAGAYALRCRTIDAKGQAQPMPRPFKKGGRCEIETVKFNVE</sequence>
<dbReference type="PANTHER" id="PTHR19372:SF7">
    <property type="entry name" value="SULFITE OXIDASE, MITOCHONDRIAL"/>
    <property type="match status" value="1"/>
</dbReference>
<dbReference type="Proteomes" id="UP000503447">
    <property type="component" value="Chromosome"/>
</dbReference>
<dbReference type="InterPro" id="IPR036374">
    <property type="entry name" value="OxRdtase_Mopterin-bd_sf"/>
</dbReference>
<dbReference type="SUPFAM" id="SSF56524">
    <property type="entry name" value="Oxidoreductase molybdopterin-binding domain"/>
    <property type="match status" value="1"/>
</dbReference>
<dbReference type="GO" id="GO:0020037">
    <property type="term" value="F:heme binding"/>
    <property type="evidence" value="ECO:0007669"/>
    <property type="project" value="TreeGrafter"/>
</dbReference>
<dbReference type="EMBL" id="CP053452">
    <property type="protein sequence ID" value="QJX00645.1"/>
    <property type="molecule type" value="Genomic_DNA"/>
</dbReference>
<dbReference type="InterPro" id="IPR008335">
    <property type="entry name" value="Mopterin_OxRdtase_euk"/>
</dbReference>
<dbReference type="GO" id="GO:0043546">
    <property type="term" value="F:molybdopterin cofactor binding"/>
    <property type="evidence" value="ECO:0007669"/>
    <property type="project" value="TreeGrafter"/>
</dbReference>
<reference evidence="3" key="1">
    <citation type="submission" date="2020-05" db="EMBL/GenBank/DDBJ databases">
        <title>Frigoriglobus tundricola gen. nov., sp. nov., a psychrotolerant cellulolytic planctomycete of the family Gemmataceae with two divergent copies of 16S rRNA gene.</title>
        <authorList>
            <person name="Kulichevskaya I.S."/>
            <person name="Ivanova A.A."/>
            <person name="Naumoff D.G."/>
            <person name="Beletsky A.V."/>
            <person name="Rijpstra W.I.C."/>
            <person name="Sinninghe Damste J.S."/>
            <person name="Mardanov A.V."/>
            <person name="Ravin N.V."/>
            <person name="Dedysh S.N."/>
        </authorList>
    </citation>
    <scope>NUCLEOTIDE SEQUENCE [LARGE SCALE GENOMIC DNA]</scope>
    <source>
        <strain evidence="3">PL17</strain>
    </source>
</reference>
<proteinExistence type="predicted"/>
<evidence type="ECO:0000313" key="2">
    <source>
        <dbReference type="EMBL" id="QJX00645.1"/>
    </source>
</evidence>
<dbReference type="PRINTS" id="PR00407">
    <property type="entry name" value="EUMOPTERIN"/>
</dbReference>
<accession>A0A6M5Z4K0</accession>